<dbReference type="EMBL" id="LQRD01000071">
    <property type="protein sequence ID" value="KXT68495.1"/>
    <property type="molecule type" value="Genomic_DNA"/>
</dbReference>
<dbReference type="Proteomes" id="UP000070377">
    <property type="component" value="Unassembled WGS sequence"/>
</dbReference>
<dbReference type="InterPro" id="IPR007138">
    <property type="entry name" value="ABM_dom"/>
</dbReference>
<reference evidence="2 3" key="1">
    <citation type="submission" date="2016-01" db="EMBL/GenBank/DDBJ databases">
        <title>Highly variable Streptococcus oralis are common among viridans streptococci isolated from primates.</title>
        <authorList>
            <person name="Denapaite D."/>
            <person name="Rieger M."/>
            <person name="Koendgen S."/>
            <person name="Brueckner R."/>
            <person name="Ochigava I."/>
            <person name="Kappeler P."/>
            <person name="Maetz-Rensing K."/>
            <person name="Leendertz F."/>
            <person name="Hakenbeck R."/>
        </authorList>
    </citation>
    <scope>NUCLEOTIDE SEQUENCE [LARGE SCALE GENOMIC DNA]</scope>
    <source>
        <strain evidence="2 3">DD08</strain>
    </source>
</reference>
<comment type="caution">
    <text evidence="2">The sequence shown here is derived from an EMBL/GenBank/DDBJ whole genome shotgun (WGS) entry which is preliminary data.</text>
</comment>
<dbReference type="PROSITE" id="PS51725">
    <property type="entry name" value="ABM"/>
    <property type="match status" value="1"/>
</dbReference>
<dbReference type="Gene3D" id="3.30.70.100">
    <property type="match status" value="1"/>
</dbReference>
<protein>
    <recommendedName>
        <fullName evidence="1">ABM domain-containing protein</fullName>
    </recommendedName>
</protein>
<dbReference type="SUPFAM" id="SSF54909">
    <property type="entry name" value="Dimeric alpha+beta barrel"/>
    <property type="match status" value="1"/>
</dbReference>
<evidence type="ECO:0000313" key="2">
    <source>
        <dbReference type="EMBL" id="KXT68495.1"/>
    </source>
</evidence>
<dbReference type="RefSeq" id="WP_061423449.1">
    <property type="nucleotide sequence ID" value="NZ_KQ969064.1"/>
</dbReference>
<gene>
    <name evidence="2" type="ORF">SCRDD08_01897</name>
</gene>
<name>A0A139MXJ3_STRCR</name>
<dbReference type="InterPro" id="IPR011008">
    <property type="entry name" value="Dimeric_a/b-barrel"/>
</dbReference>
<evidence type="ECO:0000259" key="1">
    <source>
        <dbReference type="PROSITE" id="PS51725"/>
    </source>
</evidence>
<sequence>MTLTIHIYYKGKGQEAIHFAKDMMDSGIVSEIRNQAGNLKYEYFRPMEDEQTILLIDQWENQEALDKHHHSETMQKILDLRKKYSLHMEVYRFVEDESGIPESDQVFIDRE</sequence>
<organism evidence="2 3">
    <name type="scientific">Streptococcus cristatus</name>
    <dbReference type="NCBI Taxonomy" id="45634"/>
    <lineage>
        <taxon>Bacteria</taxon>
        <taxon>Bacillati</taxon>
        <taxon>Bacillota</taxon>
        <taxon>Bacilli</taxon>
        <taxon>Lactobacillales</taxon>
        <taxon>Streptococcaceae</taxon>
        <taxon>Streptococcus</taxon>
    </lineage>
</organism>
<dbReference type="PATRIC" id="fig|45634.12.peg.1977"/>
<dbReference type="Pfam" id="PF03992">
    <property type="entry name" value="ABM"/>
    <property type="match status" value="1"/>
</dbReference>
<accession>A0A139MXJ3</accession>
<proteinExistence type="predicted"/>
<evidence type="ECO:0000313" key="3">
    <source>
        <dbReference type="Proteomes" id="UP000070377"/>
    </source>
</evidence>
<dbReference type="STRING" id="45634.SCRDD08_01897"/>
<feature type="domain" description="ABM" evidence="1">
    <location>
        <begin position="3"/>
        <end position="94"/>
    </location>
</feature>
<dbReference type="AlphaFoldDB" id="A0A139MXJ3"/>